<dbReference type="PROSITE" id="PS51257">
    <property type="entry name" value="PROKAR_LIPOPROTEIN"/>
    <property type="match status" value="1"/>
</dbReference>
<evidence type="ECO:0000256" key="1">
    <source>
        <dbReference type="SAM" id="MobiDB-lite"/>
    </source>
</evidence>
<dbReference type="Proteomes" id="UP000681162">
    <property type="component" value="Unassembled WGS sequence"/>
</dbReference>
<evidence type="ECO:0000259" key="3">
    <source>
        <dbReference type="Pfam" id="PF10646"/>
    </source>
</evidence>
<protein>
    <recommendedName>
        <fullName evidence="3">GerMN domain-containing protein</fullName>
    </recommendedName>
</protein>
<feature type="chain" id="PRO_5038635423" description="GerMN domain-containing protein" evidence="2">
    <location>
        <begin position="19"/>
        <end position="202"/>
    </location>
</feature>
<dbReference type="AlphaFoldDB" id="A0A919XQV4"/>
<name>A0A919XQV4_9BACL</name>
<feature type="signal peptide" evidence="2">
    <location>
        <begin position="1"/>
        <end position="18"/>
    </location>
</feature>
<reference evidence="4 5" key="1">
    <citation type="submission" date="2021-03" db="EMBL/GenBank/DDBJ databases">
        <title>Antimicrobial resistance genes in bacteria isolated from Japanese honey, and their potential for conferring macrolide and lincosamide resistance in the American foulbrood pathogen Paenibacillus larvae.</title>
        <authorList>
            <person name="Okamoto M."/>
            <person name="Kumagai M."/>
            <person name="Kanamori H."/>
            <person name="Takamatsu D."/>
        </authorList>
    </citation>
    <scope>NUCLEOTIDE SEQUENCE [LARGE SCALE GENOMIC DNA]</scope>
    <source>
        <strain evidence="4 5">J41TS12</strain>
    </source>
</reference>
<feature type="domain" description="GerMN" evidence="3">
    <location>
        <begin position="81"/>
        <end position="187"/>
    </location>
</feature>
<accession>A0A919XQV4</accession>
<evidence type="ECO:0000313" key="4">
    <source>
        <dbReference type="EMBL" id="GIO36751.1"/>
    </source>
</evidence>
<keyword evidence="2" id="KW-0732">Signal</keyword>
<comment type="caution">
    <text evidence="4">The sequence shown here is derived from an EMBL/GenBank/DDBJ whole genome shotgun (WGS) entry which is preliminary data.</text>
</comment>
<sequence length="202" mass="21803">MKKTGWMILMLVFMLGLAGCGDKPQASAPGESNGNNTDTGITAPDAAEPDSSGASGAVETVDPENTENSSVEPEMLTSTIKVYFTDDNLDKLTAVEREISYPAETDKYEAAFTALQTAEPGTLSLWNKIILRQVELKDGLLTIDITVPDEARLGAGGEALAVDALLQTFFQFDEVKQLELMVDGKTEETLMGHVELEHPYSK</sequence>
<feature type="compositionally biased region" description="Polar residues" evidence="1">
    <location>
        <begin position="30"/>
        <end position="40"/>
    </location>
</feature>
<keyword evidence="5" id="KW-1185">Reference proteome</keyword>
<dbReference type="InterPro" id="IPR019606">
    <property type="entry name" value="GerMN"/>
</dbReference>
<feature type="region of interest" description="Disordered" evidence="1">
    <location>
        <begin position="24"/>
        <end position="72"/>
    </location>
</feature>
<organism evidence="4 5">
    <name type="scientific">Paenibacillus antibioticophila</name>
    <dbReference type="NCBI Taxonomy" id="1274374"/>
    <lineage>
        <taxon>Bacteria</taxon>
        <taxon>Bacillati</taxon>
        <taxon>Bacillota</taxon>
        <taxon>Bacilli</taxon>
        <taxon>Bacillales</taxon>
        <taxon>Paenibacillaceae</taxon>
        <taxon>Paenibacillus</taxon>
    </lineage>
</organism>
<dbReference type="RefSeq" id="WP_212939086.1">
    <property type="nucleotide sequence ID" value="NZ_BORR01000005.1"/>
</dbReference>
<dbReference type="EMBL" id="BORR01000005">
    <property type="protein sequence ID" value="GIO36751.1"/>
    <property type="molecule type" value="Genomic_DNA"/>
</dbReference>
<gene>
    <name evidence="4" type="ORF">J41TS12_16120</name>
</gene>
<dbReference type="Pfam" id="PF10646">
    <property type="entry name" value="Germane"/>
    <property type="match status" value="1"/>
</dbReference>
<evidence type="ECO:0000256" key="2">
    <source>
        <dbReference type="SAM" id="SignalP"/>
    </source>
</evidence>
<evidence type="ECO:0000313" key="5">
    <source>
        <dbReference type="Proteomes" id="UP000681162"/>
    </source>
</evidence>
<proteinExistence type="predicted"/>